<dbReference type="InterPro" id="IPR024523">
    <property type="entry name" value="DUF3793"/>
</dbReference>
<accession>A0ABS5PQH9</accession>
<organism evidence="1 2">
    <name type="scientific">Fusibacter paucivorans</name>
    <dbReference type="NCBI Taxonomy" id="76009"/>
    <lineage>
        <taxon>Bacteria</taxon>
        <taxon>Bacillati</taxon>
        <taxon>Bacillota</taxon>
        <taxon>Clostridia</taxon>
        <taxon>Eubacteriales</taxon>
        <taxon>Eubacteriales Family XII. Incertae Sedis</taxon>
        <taxon>Fusibacter</taxon>
    </lineage>
</organism>
<evidence type="ECO:0000313" key="2">
    <source>
        <dbReference type="Proteomes" id="UP000746471"/>
    </source>
</evidence>
<gene>
    <name evidence="1" type="ORF">KHM83_06355</name>
</gene>
<comment type="caution">
    <text evidence="1">The sequence shown here is derived from an EMBL/GenBank/DDBJ whole genome shotgun (WGS) entry which is preliminary data.</text>
</comment>
<dbReference type="Proteomes" id="UP000746471">
    <property type="component" value="Unassembled WGS sequence"/>
</dbReference>
<evidence type="ECO:0000313" key="1">
    <source>
        <dbReference type="EMBL" id="MBS7526292.1"/>
    </source>
</evidence>
<dbReference type="Pfam" id="PF12672">
    <property type="entry name" value="DUF3793"/>
    <property type="match status" value="1"/>
</dbReference>
<dbReference type="RefSeq" id="WP_213236097.1">
    <property type="nucleotide sequence ID" value="NZ_JAHBCL010000009.1"/>
</dbReference>
<protein>
    <submittedName>
        <fullName evidence="1">DUF3793 family protein</fullName>
    </submittedName>
</protein>
<dbReference type="EMBL" id="JAHBCL010000009">
    <property type="protein sequence ID" value="MBS7526292.1"/>
    <property type="molecule type" value="Genomic_DNA"/>
</dbReference>
<sequence>MQIDFLLAYYCAPTLYGLKPSNLILHETDNTTDDDCELTETLLSRGIKMLKMRSCSKRTLTLVYDEKRLEMVLADAEVSAFLASRGYTNDHSVTEKLTILKHRMRKETDFPHEVGVFLGYPMTDVRGFIEHKGKHCKYCGYWKVYGDVDDAKQRFNTFTAVRDELLRHLQHGTKLTEIIKSA</sequence>
<name>A0ABS5PQH9_9FIRM</name>
<proteinExistence type="predicted"/>
<keyword evidence="2" id="KW-1185">Reference proteome</keyword>
<reference evidence="1 2" key="1">
    <citation type="submission" date="2021-05" db="EMBL/GenBank/DDBJ databases">
        <title>Fusibacter ferrireducens sp. nov., an anaerobic, sulfur- and Fe-reducing bacterium isolated from the mangrove sediment.</title>
        <authorList>
            <person name="Qiu D."/>
        </authorList>
    </citation>
    <scope>NUCLEOTIDE SEQUENCE [LARGE SCALE GENOMIC DNA]</scope>
    <source>
        <strain evidence="1 2">DSM 12116</strain>
    </source>
</reference>